<dbReference type="PANTHER" id="PTHR43464:SF19">
    <property type="entry name" value="UBIQUINONE BIOSYNTHESIS O-METHYLTRANSFERASE, MITOCHONDRIAL"/>
    <property type="match status" value="1"/>
</dbReference>
<keyword evidence="2" id="KW-0808">Transferase</keyword>
<dbReference type="SUPFAM" id="SSF53335">
    <property type="entry name" value="S-adenosyl-L-methionine-dependent methyltransferases"/>
    <property type="match status" value="1"/>
</dbReference>
<protein>
    <recommendedName>
        <fullName evidence="4">Methyltransferase domain-containing protein</fullName>
    </recommendedName>
</protein>
<dbReference type="GeneID" id="98646407"/>
<evidence type="ECO:0000256" key="1">
    <source>
        <dbReference type="ARBA" id="ARBA00022603"/>
    </source>
</evidence>
<evidence type="ECO:0000313" key="6">
    <source>
        <dbReference type="Proteomes" id="UP000322887"/>
    </source>
</evidence>
<dbReference type="CDD" id="cd02440">
    <property type="entry name" value="AdoMet_MTases"/>
    <property type="match status" value="1"/>
</dbReference>
<name>A0ABX5YJP1_9PLAN</name>
<organism evidence="5 6">
    <name type="scientific">Gimesia maris</name>
    <dbReference type="NCBI Taxonomy" id="122"/>
    <lineage>
        <taxon>Bacteria</taxon>
        <taxon>Pseudomonadati</taxon>
        <taxon>Planctomycetota</taxon>
        <taxon>Planctomycetia</taxon>
        <taxon>Planctomycetales</taxon>
        <taxon>Planctomycetaceae</taxon>
        <taxon>Gimesia</taxon>
    </lineage>
</organism>
<dbReference type="Proteomes" id="UP000322887">
    <property type="component" value="Chromosome"/>
</dbReference>
<evidence type="ECO:0000256" key="3">
    <source>
        <dbReference type="ARBA" id="ARBA00022691"/>
    </source>
</evidence>
<evidence type="ECO:0000259" key="4">
    <source>
        <dbReference type="Pfam" id="PF13649"/>
    </source>
</evidence>
<evidence type="ECO:0000256" key="2">
    <source>
        <dbReference type="ARBA" id="ARBA00022679"/>
    </source>
</evidence>
<dbReference type="PANTHER" id="PTHR43464">
    <property type="entry name" value="METHYLTRANSFERASE"/>
    <property type="match status" value="1"/>
</dbReference>
<keyword evidence="6" id="KW-1185">Reference proteome</keyword>
<reference evidence="5 6" key="1">
    <citation type="submission" date="2019-08" db="EMBL/GenBank/DDBJ databases">
        <title>Deep-cultivation of Planctomycetes and their phenomic and genomic characterization uncovers novel biology.</title>
        <authorList>
            <person name="Wiegand S."/>
            <person name="Jogler M."/>
            <person name="Boedeker C."/>
            <person name="Pinto D."/>
            <person name="Vollmers J."/>
            <person name="Rivas-Marin E."/>
            <person name="Kohn T."/>
            <person name="Peeters S.H."/>
            <person name="Heuer A."/>
            <person name="Rast P."/>
            <person name="Oberbeckmann S."/>
            <person name="Bunk B."/>
            <person name="Jeske O."/>
            <person name="Meyerdierks A."/>
            <person name="Storesund J.E."/>
            <person name="Kallscheuer N."/>
            <person name="Luecker S."/>
            <person name="Lage O.M."/>
            <person name="Pohl T."/>
            <person name="Merkel B.J."/>
            <person name="Hornburger P."/>
            <person name="Mueller R.-W."/>
            <person name="Bruemmer F."/>
            <person name="Labrenz M."/>
            <person name="Spormann A.M."/>
            <person name="Op den Camp H."/>
            <person name="Overmann J."/>
            <person name="Amann R."/>
            <person name="Jetten M.S.M."/>
            <person name="Mascher T."/>
            <person name="Medema M.H."/>
            <person name="Devos D.P."/>
            <person name="Kaster A.-K."/>
            <person name="Ovreas L."/>
            <person name="Rohde M."/>
            <person name="Galperin M.Y."/>
            <person name="Jogler C."/>
        </authorList>
    </citation>
    <scope>NUCLEOTIDE SEQUENCE [LARGE SCALE GENOMIC DNA]</scope>
    <source>
        <strain evidence="5 6">DSM 8797</strain>
    </source>
</reference>
<evidence type="ECO:0000313" key="5">
    <source>
        <dbReference type="EMBL" id="QEG15931.1"/>
    </source>
</evidence>
<keyword evidence="3" id="KW-0949">S-adenosyl-L-methionine</keyword>
<dbReference type="Pfam" id="PF13649">
    <property type="entry name" value="Methyltransf_25"/>
    <property type="match status" value="1"/>
</dbReference>
<proteinExistence type="predicted"/>
<sequence>MLTQQGPGGSDGATRIDLDMNFKIRQREPELMDQPGLSAGEHGRALAGLGRINWWSRSDAIVWPAVLESARRRAGKPLQILDIASGGGDVALSIAARAERAGIPVEIDGCDISPFAISYATQQAAARGLEQVRFFECDVLTQSLDKQYDVVMCSLFLHHLDEEPAQQLLKIMAESSRELILVNDLCRSRAGYCLAWTACRLLTRSPVVHADGPLSVAGAFTVNEITELARQAGLSGFQVTRHWPQRWLLKWSRK</sequence>
<dbReference type="InterPro" id="IPR041698">
    <property type="entry name" value="Methyltransf_25"/>
</dbReference>
<dbReference type="EMBL" id="CP042910">
    <property type="protein sequence ID" value="QEG15931.1"/>
    <property type="molecule type" value="Genomic_DNA"/>
</dbReference>
<dbReference type="Gene3D" id="3.40.50.150">
    <property type="entry name" value="Vaccinia Virus protein VP39"/>
    <property type="match status" value="1"/>
</dbReference>
<dbReference type="InterPro" id="IPR029063">
    <property type="entry name" value="SAM-dependent_MTases_sf"/>
</dbReference>
<accession>A0ABX5YJP1</accession>
<feature type="domain" description="Methyltransferase" evidence="4">
    <location>
        <begin position="80"/>
        <end position="174"/>
    </location>
</feature>
<gene>
    <name evidence="5" type="ORF">GmarT_17920</name>
</gene>
<dbReference type="RefSeq" id="WP_002644797.1">
    <property type="nucleotide sequence ID" value="NZ_CP036353.1"/>
</dbReference>
<keyword evidence="1" id="KW-0489">Methyltransferase</keyword>